<reference evidence="3 4" key="1">
    <citation type="submission" date="2017-03" db="EMBL/GenBank/DDBJ databases">
        <title>WGS assembly of Porphyra umbilicalis.</title>
        <authorList>
            <person name="Brawley S.H."/>
            <person name="Blouin N.A."/>
            <person name="Ficko-Blean E."/>
            <person name="Wheeler G.L."/>
            <person name="Lohr M."/>
            <person name="Goodson H.V."/>
            <person name="Jenkins J.W."/>
            <person name="Blaby-Haas C.E."/>
            <person name="Helliwell K.E."/>
            <person name="Chan C."/>
            <person name="Marriage T."/>
            <person name="Bhattacharya D."/>
            <person name="Klein A.S."/>
            <person name="Badis Y."/>
            <person name="Brodie J."/>
            <person name="Cao Y."/>
            <person name="Collen J."/>
            <person name="Dittami S.M."/>
            <person name="Gachon C.M."/>
            <person name="Green B.R."/>
            <person name="Karpowicz S."/>
            <person name="Kim J.W."/>
            <person name="Kudahl U."/>
            <person name="Lin S."/>
            <person name="Michel G."/>
            <person name="Mittag M."/>
            <person name="Olson B.J."/>
            <person name="Pangilinan J."/>
            <person name="Peng Y."/>
            <person name="Qiu H."/>
            <person name="Shu S."/>
            <person name="Singer J.T."/>
            <person name="Smith A.G."/>
            <person name="Sprecher B.N."/>
            <person name="Wagner V."/>
            <person name="Wang W."/>
            <person name="Wang Z.-Y."/>
            <person name="Yan J."/>
            <person name="Yarish C."/>
            <person name="Zoeuner-Riek S."/>
            <person name="Zhuang Y."/>
            <person name="Zou Y."/>
            <person name="Lindquist E.A."/>
            <person name="Grimwood J."/>
            <person name="Barry K."/>
            <person name="Rokhsar D.S."/>
            <person name="Schmutz J."/>
            <person name="Stiller J.W."/>
            <person name="Grossman A.R."/>
            <person name="Prochnik S.E."/>
        </authorList>
    </citation>
    <scope>NUCLEOTIDE SEQUENCE [LARGE SCALE GENOMIC DNA]</scope>
    <source>
        <strain evidence="3">4086291</strain>
    </source>
</reference>
<feature type="compositionally biased region" description="Basic and acidic residues" evidence="1">
    <location>
        <begin position="121"/>
        <end position="130"/>
    </location>
</feature>
<dbReference type="GO" id="GO:0043130">
    <property type="term" value="F:ubiquitin binding"/>
    <property type="evidence" value="ECO:0007669"/>
    <property type="project" value="TreeGrafter"/>
</dbReference>
<evidence type="ECO:0000313" key="3">
    <source>
        <dbReference type="EMBL" id="OSX77843.1"/>
    </source>
</evidence>
<feature type="compositionally biased region" description="Basic residues" evidence="1">
    <location>
        <begin position="137"/>
        <end position="163"/>
    </location>
</feature>
<dbReference type="InterPro" id="IPR050730">
    <property type="entry name" value="UBX_domain-protein"/>
</dbReference>
<evidence type="ECO:0000313" key="4">
    <source>
        <dbReference type="Proteomes" id="UP000218209"/>
    </source>
</evidence>
<dbReference type="EMBL" id="KV918827">
    <property type="protein sequence ID" value="OSX77843.1"/>
    <property type="molecule type" value="Genomic_DNA"/>
</dbReference>
<dbReference type="CDD" id="cd02958">
    <property type="entry name" value="UAS"/>
    <property type="match status" value="1"/>
</dbReference>
<evidence type="ECO:0000259" key="2">
    <source>
        <dbReference type="SMART" id="SM00594"/>
    </source>
</evidence>
<evidence type="ECO:0000256" key="1">
    <source>
        <dbReference type="SAM" id="MobiDB-lite"/>
    </source>
</evidence>
<dbReference type="AlphaFoldDB" id="A0A1X6PB09"/>
<dbReference type="Proteomes" id="UP000218209">
    <property type="component" value="Unassembled WGS sequence"/>
</dbReference>
<name>A0A1X6PB09_PORUM</name>
<feature type="domain" description="UAS" evidence="2">
    <location>
        <begin position="1"/>
        <end position="103"/>
    </location>
</feature>
<sequence length="163" mass="17992">MATAAAAHKWLLVNVQEAGALRSLTLNRDVWAHDAVRALLDGHFALWQRSHQSTDASAYVAYYPASRLPHVAVVDPRTGERLAVWGERPDEVVDRGGLLPALTAFAADHVCEGGALGPAHWADKAPEVSTRRGGGGGRRRPTRRRRRPRKRPAPPPRPRRRRS</sequence>
<dbReference type="SMART" id="SM00594">
    <property type="entry name" value="UAS"/>
    <property type="match status" value="1"/>
</dbReference>
<dbReference type="GO" id="GO:0005634">
    <property type="term" value="C:nucleus"/>
    <property type="evidence" value="ECO:0007669"/>
    <property type="project" value="TreeGrafter"/>
</dbReference>
<feature type="region of interest" description="Disordered" evidence="1">
    <location>
        <begin position="116"/>
        <end position="163"/>
    </location>
</feature>
<gene>
    <name evidence="3" type="ORF">BU14_0131s0026</name>
</gene>
<dbReference type="PANTHER" id="PTHR23322">
    <property type="entry name" value="FAS-ASSOCIATED PROTEIN"/>
    <property type="match status" value="1"/>
</dbReference>
<protein>
    <recommendedName>
        <fullName evidence="2">UAS domain-containing protein</fullName>
    </recommendedName>
</protein>
<dbReference type="OrthoDB" id="270602at2759"/>
<dbReference type="PANTHER" id="PTHR23322:SF6">
    <property type="entry name" value="UBX DOMAIN-CONTAINING PROTEIN 7"/>
    <property type="match status" value="1"/>
</dbReference>
<proteinExistence type="predicted"/>
<dbReference type="InterPro" id="IPR036249">
    <property type="entry name" value="Thioredoxin-like_sf"/>
</dbReference>
<dbReference type="SUPFAM" id="SSF52833">
    <property type="entry name" value="Thioredoxin-like"/>
    <property type="match status" value="1"/>
</dbReference>
<dbReference type="Pfam" id="PF13899">
    <property type="entry name" value="Thioredoxin_7"/>
    <property type="match status" value="1"/>
</dbReference>
<dbReference type="InterPro" id="IPR006577">
    <property type="entry name" value="UAS"/>
</dbReference>
<accession>A0A1X6PB09</accession>
<dbReference type="Gene3D" id="3.40.30.10">
    <property type="entry name" value="Glutaredoxin"/>
    <property type="match status" value="1"/>
</dbReference>
<dbReference type="GO" id="GO:0043161">
    <property type="term" value="P:proteasome-mediated ubiquitin-dependent protein catabolic process"/>
    <property type="evidence" value="ECO:0007669"/>
    <property type="project" value="TreeGrafter"/>
</dbReference>
<keyword evidence="4" id="KW-1185">Reference proteome</keyword>
<organism evidence="3 4">
    <name type="scientific">Porphyra umbilicalis</name>
    <name type="common">Purple laver</name>
    <name type="synonym">Red alga</name>
    <dbReference type="NCBI Taxonomy" id="2786"/>
    <lineage>
        <taxon>Eukaryota</taxon>
        <taxon>Rhodophyta</taxon>
        <taxon>Bangiophyceae</taxon>
        <taxon>Bangiales</taxon>
        <taxon>Bangiaceae</taxon>
        <taxon>Porphyra</taxon>
    </lineage>
</organism>